<dbReference type="HOGENOM" id="CLU_009736_0_0_9"/>
<dbReference type="eggNOG" id="COG0608">
    <property type="taxonomic scope" value="Bacteria"/>
</dbReference>
<proteinExistence type="predicted"/>
<evidence type="ECO:0000313" key="2">
    <source>
        <dbReference type="EMBL" id="CDM69165.1"/>
    </source>
</evidence>
<dbReference type="InterPro" id="IPR001667">
    <property type="entry name" value="DDH_dom"/>
</dbReference>
<dbReference type="PANTHER" id="PTHR30255:SF2">
    <property type="entry name" value="SINGLE-STRANDED-DNA-SPECIFIC EXONUCLEASE RECJ"/>
    <property type="match status" value="1"/>
</dbReference>
<dbReference type="Proteomes" id="UP000019426">
    <property type="component" value="Chromosome M2/40_rep1"/>
</dbReference>
<accession>W6SHJ4</accession>
<gene>
    <name evidence="2" type="ORF">CM240_2007</name>
</gene>
<reference evidence="2 3" key="1">
    <citation type="submission" date="2013-11" db="EMBL/GenBank/DDBJ databases">
        <title>Complete genome sequence of Clostridum sp. M2/40.</title>
        <authorList>
            <person name="Wibberg D."/>
            <person name="Puehler A."/>
            <person name="Schlueter A."/>
        </authorList>
    </citation>
    <scope>NUCLEOTIDE SEQUENCE [LARGE SCALE GENOMIC DNA]</scope>
    <source>
        <strain evidence="3">M2/40</strain>
    </source>
</reference>
<feature type="domain" description="DDH" evidence="1">
    <location>
        <begin position="43"/>
        <end position="191"/>
    </location>
</feature>
<dbReference type="PANTHER" id="PTHR30255">
    <property type="entry name" value="SINGLE-STRANDED-DNA-SPECIFIC EXONUCLEASE RECJ"/>
    <property type="match status" value="1"/>
</dbReference>
<dbReference type="Gene3D" id="3.90.1640.30">
    <property type="match status" value="1"/>
</dbReference>
<dbReference type="STRING" id="1216932.CM240_2007"/>
<organism evidence="2 3">
    <name type="scientific">Clostridium bornimense</name>
    <dbReference type="NCBI Taxonomy" id="1216932"/>
    <lineage>
        <taxon>Bacteria</taxon>
        <taxon>Bacillati</taxon>
        <taxon>Bacillota</taxon>
        <taxon>Clostridia</taxon>
        <taxon>Eubacteriales</taxon>
        <taxon>Clostridiaceae</taxon>
        <taxon>Clostridium</taxon>
    </lineage>
</organism>
<dbReference type="InterPro" id="IPR038763">
    <property type="entry name" value="DHH_sf"/>
</dbReference>
<dbReference type="GO" id="GO:0004527">
    <property type="term" value="F:exonuclease activity"/>
    <property type="evidence" value="ECO:0007669"/>
    <property type="project" value="UniProtKB-KW"/>
</dbReference>
<name>W6SHJ4_9CLOT</name>
<dbReference type="Pfam" id="PF01368">
    <property type="entry name" value="DHH"/>
    <property type="match status" value="1"/>
</dbReference>
<protein>
    <submittedName>
        <fullName evidence="2">Phosphoesterase RecJ domain-containing protein</fullName>
    </submittedName>
</protein>
<dbReference type="AlphaFoldDB" id="W6SHJ4"/>
<evidence type="ECO:0000259" key="1">
    <source>
        <dbReference type="Pfam" id="PF01368"/>
    </source>
</evidence>
<sequence>MEYVLRKQQGMNEIGQIEYNPYLMKNMSESVERLSRAINNREKIVIYGYYDVDGITAVSLLLLLLKYLNADVEYFIPENIMDERELSYEVVKNHIKFLGANLIITVGCGINSYSAIEHCKELGIDVIVTDHRKCQGLIPDTYVLNPKQSSCGYPFKELSGAGIAYKLAMAISMEYKAKCAYKYLDLCMLGTISSDTPIINENKTIVERGIQHLCNTKNHGIKALIKENNVFDINEAAAYKLAFTVIPRINAIGRMDDARIAVELFTTEDQDRASQIAKYLIKEVRINKNYCR</sequence>
<dbReference type="PATRIC" id="fig|1216932.3.peg.2007"/>
<dbReference type="OrthoDB" id="1925987at2"/>
<keyword evidence="3" id="KW-1185">Reference proteome</keyword>
<dbReference type="RefSeq" id="WP_044038910.1">
    <property type="nucleotide sequence ID" value="NZ_HG917868.1"/>
</dbReference>
<dbReference type="EMBL" id="HG917868">
    <property type="protein sequence ID" value="CDM69165.1"/>
    <property type="molecule type" value="Genomic_DNA"/>
</dbReference>
<dbReference type="SUPFAM" id="SSF64182">
    <property type="entry name" value="DHH phosphoesterases"/>
    <property type="match status" value="1"/>
</dbReference>
<dbReference type="KEGG" id="clt:CM240_2007"/>
<evidence type="ECO:0000313" key="3">
    <source>
        <dbReference type="Proteomes" id="UP000019426"/>
    </source>
</evidence>
<dbReference type="InterPro" id="IPR051673">
    <property type="entry name" value="SSDNA_exonuclease_RecJ"/>
</dbReference>